<proteinExistence type="predicted"/>
<feature type="domain" description="Hemerythrin-like" evidence="1">
    <location>
        <begin position="8"/>
        <end position="126"/>
    </location>
</feature>
<dbReference type="PANTHER" id="PTHR35585:SF1">
    <property type="entry name" value="HHE DOMAIN PROTEIN (AFU_ORTHOLOGUE AFUA_4G00730)"/>
    <property type="match status" value="1"/>
</dbReference>
<dbReference type="CDD" id="cd12108">
    <property type="entry name" value="Hr-like"/>
    <property type="match status" value="1"/>
</dbReference>
<organism evidence="2 3">
    <name type="scientific">Limnobacter parvus</name>
    <dbReference type="NCBI Taxonomy" id="2939690"/>
    <lineage>
        <taxon>Bacteria</taxon>
        <taxon>Pseudomonadati</taxon>
        <taxon>Pseudomonadota</taxon>
        <taxon>Betaproteobacteria</taxon>
        <taxon>Burkholderiales</taxon>
        <taxon>Burkholderiaceae</taxon>
        <taxon>Limnobacter</taxon>
    </lineage>
</organism>
<dbReference type="Proteomes" id="UP001165267">
    <property type="component" value="Unassembled WGS sequence"/>
</dbReference>
<evidence type="ECO:0000313" key="2">
    <source>
        <dbReference type="EMBL" id="MCR2745463.1"/>
    </source>
</evidence>
<dbReference type="Pfam" id="PF01814">
    <property type="entry name" value="Hemerythrin"/>
    <property type="match status" value="1"/>
</dbReference>
<name>A0ABT1XDW9_9BURK</name>
<dbReference type="EMBL" id="JANKHG010000005">
    <property type="protein sequence ID" value="MCR2745463.1"/>
    <property type="molecule type" value="Genomic_DNA"/>
</dbReference>
<keyword evidence="3" id="KW-1185">Reference proteome</keyword>
<reference evidence="2" key="1">
    <citation type="submission" date="2022-07" db="EMBL/GenBank/DDBJ databases">
        <authorList>
            <person name="Xamxidin M."/>
        </authorList>
    </citation>
    <scope>NUCLEOTIDE SEQUENCE</scope>
    <source>
        <strain evidence="2">YS8-69</strain>
    </source>
</reference>
<evidence type="ECO:0000313" key="3">
    <source>
        <dbReference type="Proteomes" id="UP001165267"/>
    </source>
</evidence>
<comment type="caution">
    <text evidence="2">The sequence shown here is derived from an EMBL/GenBank/DDBJ whole genome shotgun (WGS) entry which is preliminary data.</text>
</comment>
<dbReference type="Gene3D" id="1.20.120.520">
    <property type="entry name" value="nmb1532 protein domain like"/>
    <property type="match status" value="1"/>
</dbReference>
<dbReference type="RefSeq" id="WP_257510715.1">
    <property type="nucleotide sequence ID" value="NZ_JANKHG010000005.1"/>
</dbReference>
<sequence length="151" mass="17412">MTTQHKDAIAFLIADHNKVKALFEEFEGLTDRSKARKKKIADQICHELTIHTEIEEKIFYPAIRKPLNDDDLLDEAVVEHASAKDLITQIQEMDPSDDLYDAKVQVLAEQVEHHIEEEEKDMFPKLRKTNLDLLALAEKMELFKSKQVASV</sequence>
<accession>A0ABT1XDW9</accession>
<dbReference type="PANTHER" id="PTHR35585">
    <property type="entry name" value="HHE DOMAIN PROTEIN (AFU_ORTHOLOGUE AFUA_4G00730)"/>
    <property type="match status" value="1"/>
</dbReference>
<dbReference type="InterPro" id="IPR012312">
    <property type="entry name" value="Hemerythrin-like"/>
</dbReference>
<protein>
    <submittedName>
        <fullName evidence="2">Hemerythrin domain-containing protein</fullName>
    </submittedName>
</protein>
<gene>
    <name evidence="2" type="ORF">NSP04_02230</name>
</gene>
<evidence type="ECO:0000259" key="1">
    <source>
        <dbReference type="Pfam" id="PF01814"/>
    </source>
</evidence>